<evidence type="ECO:0000256" key="13">
    <source>
        <dbReference type="SAM" id="Phobius"/>
    </source>
</evidence>
<dbReference type="InterPro" id="IPR038318">
    <property type="entry name" value="KdpD_sf"/>
</dbReference>
<feature type="domain" description="Histidine kinase" evidence="14">
    <location>
        <begin position="263"/>
        <end position="468"/>
    </location>
</feature>
<keyword evidence="12 13" id="KW-0472">Membrane</keyword>
<dbReference type="Gene3D" id="3.30.450.20">
    <property type="entry name" value="PAS domain"/>
    <property type="match status" value="1"/>
</dbReference>
<feature type="transmembrane region" description="Helical" evidence="13">
    <location>
        <begin position="20"/>
        <end position="35"/>
    </location>
</feature>
<dbReference type="InterPro" id="IPR004358">
    <property type="entry name" value="Sig_transdc_His_kin-like_C"/>
</dbReference>
<evidence type="ECO:0000256" key="1">
    <source>
        <dbReference type="ARBA" id="ARBA00000085"/>
    </source>
</evidence>
<dbReference type="InterPro" id="IPR036890">
    <property type="entry name" value="HATPase_C_sf"/>
</dbReference>
<dbReference type="SUPFAM" id="SSF47384">
    <property type="entry name" value="Homodimeric domain of signal transducing histidine kinase"/>
    <property type="match status" value="1"/>
</dbReference>
<dbReference type="InterPro" id="IPR025201">
    <property type="entry name" value="KdpD_TM"/>
</dbReference>
<organism evidence="15 16">
    <name type="scientific">Natronincola peptidivorans</name>
    <dbReference type="NCBI Taxonomy" id="426128"/>
    <lineage>
        <taxon>Bacteria</taxon>
        <taxon>Bacillati</taxon>
        <taxon>Bacillota</taxon>
        <taxon>Clostridia</taxon>
        <taxon>Peptostreptococcales</taxon>
        <taxon>Natronincolaceae</taxon>
        <taxon>Natronincola</taxon>
    </lineage>
</organism>
<keyword evidence="5" id="KW-0808">Transferase</keyword>
<keyword evidence="9" id="KW-0067">ATP-binding</keyword>
<gene>
    <name evidence="15" type="ORF">SAMN05660297_01234</name>
</gene>
<feature type="transmembrane region" description="Helical" evidence="13">
    <location>
        <begin position="92"/>
        <end position="113"/>
    </location>
</feature>
<dbReference type="PRINTS" id="PR00344">
    <property type="entry name" value="BCTRLSENSOR"/>
</dbReference>
<dbReference type="Pfam" id="PF02518">
    <property type="entry name" value="HATPase_c"/>
    <property type="match status" value="1"/>
</dbReference>
<evidence type="ECO:0000256" key="11">
    <source>
        <dbReference type="ARBA" id="ARBA00023012"/>
    </source>
</evidence>
<evidence type="ECO:0000313" key="16">
    <source>
        <dbReference type="Proteomes" id="UP000199568"/>
    </source>
</evidence>
<dbReference type="Gene3D" id="1.10.287.130">
    <property type="match status" value="1"/>
</dbReference>
<evidence type="ECO:0000256" key="10">
    <source>
        <dbReference type="ARBA" id="ARBA00022989"/>
    </source>
</evidence>
<dbReference type="AlphaFoldDB" id="A0A1I0BEG4"/>
<evidence type="ECO:0000259" key="14">
    <source>
        <dbReference type="PROSITE" id="PS50109"/>
    </source>
</evidence>
<dbReference type="InterPro" id="IPR003594">
    <property type="entry name" value="HATPase_dom"/>
</dbReference>
<proteinExistence type="predicted"/>
<evidence type="ECO:0000256" key="12">
    <source>
        <dbReference type="ARBA" id="ARBA00023136"/>
    </source>
</evidence>
<dbReference type="GO" id="GO:0005524">
    <property type="term" value="F:ATP binding"/>
    <property type="evidence" value="ECO:0007669"/>
    <property type="project" value="UniProtKB-KW"/>
</dbReference>
<keyword evidence="6 13" id="KW-0812">Transmembrane</keyword>
<keyword evidence="10 13" id="KW-1133">Transmembrane helix</keyword>
<keyword evidence="16" id="KW-1185">Reference proteome</keyword>
<dbReference type="CDD" id="cd00082">
    <property type="entry name" value="HisKA"/>
    <property type="match status" value="1"/>
</dbReference>
<dbReference type="GO" id="GO:0016020">
    <property type="term" value="C:membrane"/>
    <property type="evidence" value="ECO:0007669"/>
    <property type="project" value="UniProtKB-SubCell"/>
</dbReference>
<dbReference type="Proteomes" id="UP000199568">
    <property type="component" value="Unassembled WGS sequence"/>
</dbReference>
<reference evidence="15 16" key="1">
    <citation type="submission" date="2016-10" db="EMBL/GenBank/DDBJ databases">
        <authorList>
            <person name="de Groot N.N."/>
        </authorList>
    </citation>
    <scope>NUCLEOTIDE SEQUENCE [LARGE SCALE GENOMIC DNA]</scope>
    <source>
        <strain evidence="15 16">DSM 18979</strain>
    </source>
</reference>
<dbReference type="Pfam" id="PF13493">
    <property type="entry name" value="DUF4118"/>
    <property type="match status" value="1"/>
</dbReference>
<dbReference type="SUPFAM" id="SSF55874">
    <property type="entry name" value="ATPase domain of HSP90 chaperone/DNA topoisomerase II/histidine kinase"/>
    <property type="match status" value="1"/>
</dbReference>
<comment type="catalytic activity">
    <reaction evidence="1">
        <text>ATP + protein L-histidine = ADP + protein N-phospho-L-histidine.</text>
        <dbReference type="EC" id="2.7.13.3"/>
    </reaction>
</comment>
<dbReference type="SMART" id="SM00388">
    <property type="entry name" value="HisKA"/>
    <property type="match status" value="1"/>
</dbReference>
<dbReference type="Gene3D" id="3.30.565.10">
    <property type="entry name" value="Histidine kinase-like ATPase, C-terminal domain"/>
    <property type="match status" value="1"/>
</dbReference>
<dbReference type="PANTHER" id="PTHR43065">
    <property type="entry name" value="SENSOR HISTIDINE KINASE"/>
    <property type="match status" value="1"/>
</dbReference>
<name>A0A1I0BEG4_9FIRM</name>
<evidence type="ECO:0000256" key="7">
    <source>
        <dbReference type="ARBA" id="ARBA00022741"/>
    </source>
</evidence>
<keyword evidence="7" id="KW-0547">Nucleotide-binding</keyword>
<evidence type="ECO:0000256" key="9">
    <source>
        <dbReference type="ARBA" id="ARBA00022840"/>
    </source>
</evidence>
<dbReference type="Pfam" id="PF00512">
    <property type="entry name" value="HisKA"/>
    <property type="match status" value="1"/>
</dbReference>
<comment type="subcellular location">
    <subcellularLocation>
        <location evidence="2">Membrane</location>
        <topology evidence="2">Multi-pass membrane protein</topology>
    </subcellularLocation>
</comment>
<evidence type="ECO:0000313" key="15">
    <source>
        <dbReference type="EMBL" id="SET05344.1"/>
    </source>
</evidence>
<keyword evidence="11" id="KW-0902">Two-component regulatory system</keyword>
<dbReference type="InterPro" id="IPR035965">
    <property type="entry name" value="PAS-like_dom_sf"/>
</dbReference>
<dbReference type="Gene3D" id="1.20.120.620">
    <property type="entry name" value="Backbone structure of the membrane domain of e. Coli histidine kinase receptor kdpd"/>
    <property type="match status" value="1"/>
</dbReference>
<dbReference type="InterPro" id="IPR036097">
    <property type="entry name" value="HisK_dim/P_sf"/>
</dbReference>
<keyword evidence="4" id="KW-0597">Phosphoprotein</keyword>
<dbReference type="EC" id="2.7.13.3" evidence="3"/>
<keyword evidence="8" id="KW-0418">Kinase</keyword>
<dbReference type="InterPro" id="IPR003661">
    <property type="entry name" value="HisK_dim/P_dom"/>
</dbReference>
<evidence type="ECO:0000256" key="6">
    <source>
        <dbReference type="ARBA" id="ARBA00022692"/>
    </source>
</evidence>
<sequence length="474" mass="53563">MVIQRKKGDKMKQENKSKSLIALLIVIITGFHYLLPTHQWVIHDFLRRLYYLPIILAAFQFRLKGAFIVSILSVVLYAPHLIIYFGEINLEVINQFLEIVMFMVIGLITGYLVEQDYKRKQLLEQQIVKLADLENYTHNILDSIASGVVAINCEGEVTSKNRQASTMFGDDKDLQLFFDKELLIKEVKQVLTGNKQKIRKEIDYTMENGKSMHIQVSIYPLSNILHKPEGTVVVIDDVTMIKTLEIQVRRGERLAAIGELASGIAHEIRNPLGIIKTISQTLIQDVQEEFREGLIIIEHEIDRANRVIKGLLDYSRPNKIKVEAFQLEILLSELLIITKKFGQQKGVAIDFMAEDSCKIEGDTDKLKQAFMNIILNGIQAMANGGGLKITLHKNPDEGAIVTFKDEGEGIPKELLDKIFNPFFTTKESGTGLGLSITHRIIEEHQGHIQVKSQVGEGTEVSIHLPLLEEEGDTV</sequence>
<evidence type="ECO:0000256" key="8">
    <source>
        <dbReference type="ARBA" id="ARBA00022777"/>
    </source>
</evidence>
<dbReference type="PROSITE" id="PS50109">
    <property type="entry name" value="HIS_KIN"/>
    <property type="match status" value="1"/>
</dbReference>
<evidence type="ECO:0000256" key="4">
    <source>
        <dbReference type="ARBA" id="ARBA00022553"/>
    </source>
</evidence>
<dbReference type="PANTHER" id="PTHR43065:SF10">
    <property type="entry name" value="PEROXIDE STRESS-ACTIVATED HISTIDINE KINASE MAK3"/>
    <property type="match status" value="1"/>
</dbReference>
<dbReference type="GO" id="GO:0000155">
    <property type="term" value="F:phosphorelay sensor kinase activity"/>
    <property type="evidence" value="ECO:0007669"/>
    <property type="project" value="InterPro"/>
</dbReference>
<accession>A0A1I0BEG4</accession>
<feature type="transmembrane region" description="Helical" evidence="13">
    <location>
        <begin position="66"/>
        <end position="86"/>
    </location>
</feature>
<dbReference type="EMBL" id="FOHU01000004">
    <property type="protein sequence ID" value="SET05344.1"/>
    <property type="molecule type" value="Genomic_DNA"/>
</dbReference>
<dbReference type="InterPro" id="IPR005467">
    <property type="entry name" value="His_kinase_dom"/>
</dbReference>
<evidence type="ECO:0000256" key="3">
    <source>
        <dbReference type="ARBA" id="ARBA00012438"/>
    </source>
</evidence>
<protein>
    <recommendedName>
        <fullName evidence="3">histidine kinase</fullName>
        <ecNumber evidence="3">2.7.13.3</ecNumber>
    </recommendedName>
</protein>
<evidence type="ECO:0000256" key="2">
    <source>
        <dbReference type="ARBA" id="ARBA00004141"/>
    </source>
</evidence>
<evidence type="ECO:0000256" key="5">
    <source>
        <dbReference type="ARBA" id="ARBA00022679"/>
    </source>
</evidence>
<dbReference type="SMART" id="SM00387">
    <property type="entry name" value="HATPase_c"/>
    <property type="match status" value="1"/>
</dbReference>
<dbReference type="SUPFAM" id="SSF55785">
    <property type="entry name" value="PYP-like sensor domain (PAS domain)"/>
    <property type="match status" value="1"/>
</dbReference>
<dbReference type="STRING" id="426128.SAMN05660297_01234"/>